<dbReference type="InterPro" id="IPR051537">
    <property type="entry name" value="DNA_Adenine_Mtase"/>
</dbReference>
<dbReference type="InterPro" id="IPR002052">
    <property type="entry name" value="DNA_methylase_N6_adenine_CS"/>
</dbReference>
<dbReference type="PANTHER" id="PTHR42933:SF4">
    <property type="entry name" value="TYPE I RESTRICTION ENZYME ECOKI METHYLASE SUBUNIT"/>
    <property type="match status" value="1"/>
</dbReference>
<evidence type="ECO:0000313" key="10">
    <source>
        <dbReference type="EMBL" id="BFD45396.1"/>
    </source>
</evidence>
<dbReference type="EC" id="2.1.1.72" evidence="2"/>
<dbReference type="SUPFAM" id="SSF53335">
    <property type="entry name" value="S-adenosyl-L-methionine-dependent methyltransferases"/>
    <property type="match status" value="1"/>
</dbReference>
<dbReference type="Pfam" id="PF02384">
    <property type="entry name" value="N6_Mtase"/>
    <property type="match status" value="1"/>
</dbReference>
<dbReference type="PROSITE" id="PS01261">
    <property type="entry name" value="UPF0020"/>
    <property type="match status" value="1"/>
</dbReference>
<comment type="catalytic activity">
    <reaction evidence="7">
        <text>a 2'-deoxyadenosine in DNA + S-adenosyl-L-methionine = an N(6)-methyl-2'-deoxyadenosine in DNA + S-adenosyl-L-homocysteine + H(+)</text>
        <dbReference type="Rhea" id="RHEA:15197"/>
        <dbReference type="Rhea" id="RHEA-COMP:12418"/>
        <dbReference type="Rhea" id="RHEA-COMP:12419"/>
        <dbReference type="ChEBI" id="CHEBI:15378"/>
        <dbReference type="ChEBI" id="CHEBI:57856"/>
        <dbReference type="ChEBI" id="CHEBI:59789"/>
        <dbReference type="ChEBI" id="CHEBI:90615"/>
        <dbReference type="ChEBI" id="CHEBI:90616"/>
        <dbReference type="EC" id="2.1.1.72"/>
    </reaction>
</comment>
<dbReference type="InterPro" id="IPR007409">
    <property type="entry name" value="Restrct_endonuc_type1_HsdR_N"/>
</dbReference>
<dbReference type="GO" id="GO:0003677">
    <property type="term" value="F:DNA binding"/>
    <property type="evidence" value="ECO:0007669"/>
    <property type="project" value="UniProtKB-KW"/>
</dbReference>
<dbReference type="InterPro" id="IPR038333">
    <property type="entry name" value="T1MK-like_N_sf"/>
</dbReference>
<gene>
    <name evidence="10" type="ORF">DMENIID0002_00420</name>
</gene>
<dbReference type="GO" id="GO:0009007">
    <property type="term" value="F:site-specific DNA-methyltransferase (adenine-specific) activity"/>
    <property type="evidence" value="ECO:0007669"/>
    <property type="project" value="UniProtKB-EC"/>
</dbReference>
<keyword evidence="3" id="KW-0489">Methyltransferase</keyword>
<protein>
    <recommendedName>
        <fullName evidence="2">site-specific DNA-methyltransferase (adenine-specific)</fullName>
        <ecNumber evidence="2">2.1.1.72</ecNumber>
    </recommendedName>
</protein>
<evidence type="ECO:0000256" key="3">
    <source>
        <dbReference type="ARBA" id="ARBA00022603"/>
    </source>
</evidence>
<dbReference type="GO" id="GO:0032259">
    <property type="term" value="P:methylation"/>
    <property type="evidence" value="ECO:0007669"/>
    <property type="project" value="UniProtKB-KW"/>
</dbReference>
<dbReference type="InterPro" id="IPR053943">
    <property type="entry name" value="RlmKL-like_Mtase_CS"/>
</dbReference>
<dbReference type="Pfam" id="PF04313">
    <property type="entry name" value="HSDR_N"/>
    <property type="match status" value="1"/>
</dbReference>
<dbReference type="CDD" id="cd02440">
    <property type="entry name" value="AdoMet_MTases"/>
    <property type="match status" value="1"/>
</dbReference>
<evidence type="ECO:0000256" key="1">
    <source>
        <dbReference type="ARBA" id="ARBA00006594"/>
    </source>
</evidence>
<dbReference type="EMBL" id="AP029170">
    <property type="protein sequence ID" value="BFD45396.1"/>
    <property type="molecule type" value="Genomic_DNA"/>
</dbReference>
<evidence type="ECO:0000256" key="5">
    <source>
        <dbReference type="ARBA" id="ARBA00022691"/>
    </source>
</evidence>
<dbReference type="Gene3D" id="1.20.1260.30">
    <property type="match status" value="1"/>
</dbReference>
<feature type="domain" description="DNA methylase adenine-specific" evidence="8">
    <location>
        <begin position="273"/>
        <end position="561"/>
    </location>
</feature>
<dbReference type="GO" id="GO:0009307">
    <property type="term" value="P:DNA restriction-modification system"/>
    <property type="evidence" value="ECO:0007669"/>
    <property type="project" value="UniProtKB-KW"/>
</dbReference>
<evidence type="ECO:0000256" key="4">
    <source>
        <dbReference type="ARBA" id="ARBA00022679"/>
    </source>
</evidence>
<dbReference type="InterPro" id="IPR003356">
    <property type="entry name" value="DNA_methylase_A-5"/>
</dbReference>
<dbReference type="GO" id="GO:0009035">
    <property type="term" value="F:type I site-specific deoxyribonuclease activity"/>
    <property type="evidence" value="ECO:0007669"/>
    <property type="project" value="UniProtKB-EC"/>
</dbReference>
<name>A0AAT9G6E5_9RICK</name>
<evidence type="ECO:0000259" key="9">
    <source>
        <dbReference type="Pfam" id="PF04313"/>
    </source>
</evidence>
<dbReference type="REBASE" id="965142">
    <property type="entry name" value="M.RenrisORF420P"/>
</dbReference>
<keyword evidence="5" id="KW-0949">S-adenosyl-L-methionine</keyword>
<dbReference type="AlphaFoldDB" id="A0AAT9G6E5"/>
<comment type="similarity">
    <text evidence="1">Belongs to the N(4)/N(6)-methyltransferase family.</text>
</comment>
<keyword evidence="4" id="KW-0808">Transferase</keyword>
<accession>A0AAT9G6E5</accession>
<dbReference type="Gene3D" id="3.90.1570.30">
    <property type="match status" value="1"/>
</dbReference>
<evidence type="ECO:0000256" key="2">
    <source>
        <dbReference type="ARBA" id="ARBA00011900"/>
    </source>
</evidence>
<dbReference type="InterPro" id="IPR029063">
    <property type="entry name" value="SAM-dependent_MTases_sf"/>
</dbReference>
<reference evidence="10" key="1">
    <citation type="submission" date="2024-01" db="EMBL/GenBank/DDBJ databases">
        <title>Sequencing the genomes of a sandfly, Sergentomyia squamirostris, and its two endosymbionts.</title>
        <authorList>
            <person name="Itokawa K."/>
            <person name="Sanjoba C."/>
        </authorList>
    </citation>
    <scope>NUCLEOTIDE SEQUENCE</scope>
    <source>
        <strain evidence="10">RiSSQ</strain>
    </source>
</reference>
<sequence>MYTKRLEASVTHDILVQLDNLGWIVDEKDPKCNVFQQRVKLTKQKELLNGKMPDFVLYKEGSNEPIIIIEAKKPNESIQLAINQALNLYAKPLNTPLIFAYNGSYIETQYLYNGRNLKIDGEDVRQFANHHTALRFVNEGSEILSAVNFIQHSRDELIKIFKRAANLLREDGLQAGLDRFGAFSDILFLKILDEISVLKMLGGEENTLDEYLRWSSFSQRKGNELYQYVKDVVWIKINKKYGDIFSEAFPINSSDIFEEIIYEISKLNLTASDSDVNGDAFEYFLKNAYQGIKIKDLGEYFTPRNIVRTMISMVNPKIGETMYDPFCGTGGFLIEAFRYLKIRTSFNDEMQNILRKKTIYGSEITVNARIAKMNMILFGDGHSNIKKQDTLSDYVNQKYDIVITNPPYSQQTRFGYLYPIQSNNGDAICALHCFEALKLGGRACLLVKENFLSDEGDVGKVREYIFNNSSNVSIVSLPRKLFEPYTPTKTSIVYFEKNRKISNTFFFAVNAVGHELGSRKKPIKDNDLPAALDAFNNKKTVSEIESTIIASTEIVKNGYSL</sequence>
<evidence type="ECO:0000259" key="8">
    <source>
        <dbReference type="Pfam" id="PF02384"/>
    </source>
</evidence>
<organism evidence="10">
    <name type="scientific">Candidatus Tisiphia endosymbiont of Sergentomyia squamirostris</name>
    <dbReference type="NCBI Taxonomy" id="3113639"/>
    <lineage>
        <taxon>Bacteria</taxon>
        <taxon>Pseudomonadati</taxon>
        <taxon>Pseudomonadota</taxon>
        <taxon>Alphaproteobacteria</taxon>
        <taxon>Rickettsiales</taxon>
        <taxon>Rickettsiaceae</taxon>
        <taxon>Rickettsieae</taxon>
        <taxon>Candidatus Tisiphia</taxon>
    </lineage>
</organism>
<dbReference type="GO" id="GO:0005524">
    <property type="term" value="F:ATP binding"/>
    <property type="evidence" value="ECO:0007669"/>
    <property type="project" value="UniProtKB-KW"/>
</dbReference>
<feature type="domain" description="Restriction endonuclease type I HsdR N-terminal" evidence="9">
    <location>
        <begin position="23"/>
        <end position="119"/>
    </location>
</feature>
<dbReference type="PROSITE" id="PS00092">
    <property type="entry name" value="N6_MTASE"/>
    <property type="match status" value="1"/>
</dbReference>
<proteinExistence type="inferred from homology"/>
<dbReference type="GO" id="GO:0008170">
    <property type="term" value="F:N-methyltransferase activity"/>
    <property type="evidence" value="ECO:0007669"/>
    <property type="project" value="InterPro"/>
</dbReference>
<evidence type="ECO:0000256" key="6">
    <source>
        <dbReference type="ARBA" id="ARBA00022747"/>
    </source>
</evidence>
<dbReference type="Gene3D" id="3.40.50.150">
    <property type="entry name" value="Vaccinia Virus protein VP39"/>
    <property type="match status" value="1"/>
</dbReference>
<dbReference type="PRINTS" id="PR00507">
    <property type="entry name" value="N12N6MTFRASE"/>
</dbReference>
<dbReference type="PANTHER" id="PTHR42933">
    <property type="entry name" value="SLR6095 PROTEIN"/>
    <property type="match status" value="1"/>
</dbReference>
<keyword evidence="6" id="KW-0680">Restriction system</keyword>
<evidence type="ECO:0000256" key="7">
    <source>
        <dbReference type="ARBA" id="ARBA00047942"/>
    </source>
</evidence>